<protein>
    <submittedName>
        <fullName evidence="1">Putative ovule protein</fullName>
    </submittedName>
</protein>
<reference evidence="1" key="1">
    <citation type="submission" date="2015-12" db="EMBL/GenBank/DDBJ databases">
        <title>Gene expression during late stages of embryo sac development: a critical building block for successful pollen-pistil interactions.</title>
        <authorList>
            <person name="Liu Y."/>
            <person name="Joly V."/>
            <person name="Sabar M."/>
            <person name="Matton D.P."/>
        </authorList>
    </citation>
    <scope>NUCLEOTIDE SEQUENCE</scope>
</reference>
<accession>A0A0V0HMV3</accession>
<proteinExistence type="predicted"/>
<dbReference type="AlphaFoldDB" id="A0A0V0HMV3"/>
<evidence type="ECO:0000313" key="1">
    <source>
        <dbReference type="EMBL" id="JAP21491.1"/>
    </source>
</evidence>
<sequence length="72" mass="8463">MFIYLEHFKLVFYQKVKSIPFKTLGLCDDDNFDVQLFIEPNLTFHQHSLSSSFLPLIPRSFSLHLQITFLVG</sequence>
<dbReference type="EMBL" id="GEDG01017635">
    <property type="protein sequence ID" value="JAP21491.1"/>
    <property type="molecule type" value="Transcribed_RNA"/>
</dbReference>
<organism evidence="1">
    <name type="scientific">Solanum chacoense</name>
    <name type="common">Chaco potato</name>
    <dbReference type="NCBI Taxonomy" id="4108"/>
    <lineage>
        <taxon>Eukaryota</taxon>
        <taxon>Viridiplantae</taxon>
        <taxon>Streptophyta</taxon>
        <taxon>Embryophyta</taxon>
        <taxon>Tracheophyta</taxon>
        <taxon>Spermatophyta</taxon>
        <taxon>Magnoliopsida</taxon>
        <taxon>eudicotyledons</taxon>
        <taxon>Gunneridae</taxon>
        <taxon>Pentapetalae</taxon>
        <taxon>asterids</taxon>
        <taxon>lamiids</taxon>
        <taxon>Solanales</taxon>
        <taxon>Solanaceae</taxon>
        <taxon>Solanoideae</taxon>
        <taxon>Solaneae</taxon>
        <taxon>Solanum</taxon>
    </lineage>
</organism>
<name>A0A0V0HMV3_SOLCH</name>